<comment type="similarity">
    <text evidence="1 3">Belongs to the short-chain dehydrogenases/reductases (SDR) family.</text>
</comment>
<organism evidence="5 6">
    <name type="scientific">Corynebacterium maris DSM 45190</name>
    <dbReference type="NCBI Taxonomy" id="1224163"/>
    <lineage>
        <taxon>Bacteria</taxon>
        <taxon>Bacillati</taxon>
        <taxon>Actinomycetota</taxon>
        <taxon>Actinomycetes</taxon>
        <taxon>Mycobacteriales</taxon>
        <taxon>Corynebacteriaceae</taxon>
        <taxon>Corynebacterium</taxon>
    </lineage>
</organism>
<keyword evidence="2" id="KW-0560">Oxidoreductase</keyword>
<dbReference type="AlphaFoldDB" id="S5SR58"/>
<dbReference type="InterPro" id="IPR057326">
    <property type="entry name" value="KR_dom"/>
</dbReference>
<reference evidence="5 6" key="1">
    <citation type="submission" date="2012-11" db="EMBL/GenBank/DDBJ databases">
        <title>The complete genome sequence of Corynebacterium maris Coryn-1 (=DSM 45190).</title>
        <authorList>
            <person name="Schaffert L."/>
            <person name="Albersmeier A."/>
            <person name="Kalinowski J."/>
            <person name="Ruckert C."/>
        </authorList>
    </citation>
    <scope>NUCLEOTIDE SEQUENCE [LARGE SCALE GENOMIC DNA]</scope>
    <source>
        <strain evidence="6">Coryn-1</strain>
    </source>
</reference>
<dbReference type="InterPro" id="IPR002347">
    <property type="entry name" value="SDR_fam"/>
</dbReference>
<evidence type="ECO:0000313" key="6">
    <source>
        <dbReference type="Proteomes" id="UP000015388"/>
    </source>
</evidence>
<dbReference type="PANTHER" id="PTHR43391">
    <property type="entry name" value="RETINOL DEHYDROGENASE-RELATED"/>
    <property type="match status" value="1"/>
</dbReference>
<dbReference type="STRING" id="1224163.B841_00405"/>
<sequence length="249" mass="26816">MQSIVVTGAAGGLGRAVVDEFLDRGWLVGAYDLEEPDVAEHPNLITGRLDVTDPDAWDAALADFHARAGRIDAVDNNAGLLIDGPLPDADPEKIRQLIEVNATGVTLGARASFEYLRATRGTLVNMASASAIYGQPGIAAYSATKFYVAGLTEALNLEWKKDKVRVVDVWPLWAKTTLADNGAASVKKLGVHITPEDVAEVVWAAVNPPTRWARGKVHYGVSRLDRLMYLGRSLATDRMAKNLTRLLAG</sequence>
<name>S5SR58_9CORY</name>
<dbReference type="NCBIfam" id="NF006123">
    <property type="entry name" value="PRK08267.1"/>
    <property type="match status" value="1"/>
</dbReference>
<dbReference type="KEGG" id="cmd:B841_00405"/>
<dbReference type="SMART" id="SM00822">
    <property type="entry name" value="PKS_KR"/>
    <property type="match status" value="1"/>
</dbReference>
<keyword evidence="6" id="KW-1185">Reference proteome</keyword>
<dbReference type="OrthoDB" id="658698at2"/>
<dbReference type="PRINTS" id="PR00080">
    <property type="entry name" value="SDRFAMILY"/>
</dbReference>
<gene>
    <name evidence="5" type="ORF">B841_00405</name>
</gene>
<dbReference type="EMBL" id="CP003924">
    <property type="protein sequence ID" value="AGS33564.1"/>
    <property type="molecule type" value="Genomic_DNA"/>
</dbReference>
<evidence type="ECO:0000256" key="1">
    <source>
        <dbReference type="ARBA" id="ARBA00006484"/>
    </source>
</evidence>
<dbReference type="RefSeq" id="WP_020933499.1">
    <property type="nucleotide sequence ID" value="NC_021915.1"/>
</dbReference>
<dbReference type="eggNOG" id="COG1028">
    <property type="taxonomic scope" value="Bacteria"/>
</dbReference>
<dbReference type="Proteomes" id="UP000015388">
    <property type="component" value="Chromosome"/>
</dbReference>
<dbReference type="PRINTS" id="PR00081">
    <property type="entry name" value="GDHRDH"/>
</dbReference>
<dbReference type="PANTHER" id="PTHR43391:SF82">
    <property type="entry name" value="OXIDOREDUCTASE SADH-RELATED"/>
    <property type="match status" value="1"/>
</dbReference>
<evidence type="ECO:0000256" key="2">
    <source>
        <dbReference type="ARBA" id="ARBA00023002"/>
    </source>
</evidence>
<protein>
    <submittedName>
        <fullName evidence="5">Short chain dehydrogenase</fullName>
    </submittedName>
</protein>
<feature type="domain" description="Ketoreductase" evidence="4">
    <location>
        <begin position="2"/>
        <end position="176"/>
    </location>
</feature>
<dbReference type="Gene3D" id="3.40.50.720">
    <property type="entry name" value="NAD(P)-binding Rossmann-like Domain"/>
    <property type="match status" value="1"/>
</dbReference>
<dbReference type="PATRIC" id="fig|1224163.3.peg.81"/>
<dbReference type="GO" id="GO:0016491">
    <property type="term" value="F:oxidoreductase activity"/>
    <property type="evidence" value="ECO:0007669"/>
    <property type="project" value="UniProtKB-KW"/>
</dbReference>
<dbReference type="Pfam" id="PF00106">
    <property type="entry name" value="adh_short"/>
    <property type="match status" value="1"/>
</dbReference>
<dbReference type="InterPro" id="IPR036291">
    <property type="entry name" value="NAD(P)-bd_dom_sf"/>
</dbReference>
<proteinExistence type="inferred from homology"/>
<dbReference type="HOGENOM" id="CLU_010194_2_1_11"/>
<accession>S5SR58</accession>
<evidence type="ECO:0000256" key="3">
    <source>
        <dbReference type="RuleBase" id="RU000363"/>
    </source>
</evidence>
<evidence type="ECO:0000259" key="4">
    <source>
        <dbReference type="SMART" id="SM00822"/>
    </source>
</evidence>
<dbReference type="SUPFAM" id="SSF51735">
    <property type="entry name" value="NAD(P)-binding Rossmann-fold domains"/>
    <property type="match status" value="1"/>
</dbReference>
<evidence type="ECO:0000313" key="5">
    <source>
        <dbReference type="EMBL" id="AGS33564.1"/>
    </source>
</evidence>